<evidence type="ECO:0000313" key="4">
    <source>
        <dbReference type="Proteomes" id="UP001201449"/>
    </source>
</evidence>
<proteinExistence type="predicted"/>
<sequence length="458" mass="51663">MNTQSQKGKSRREFIQKASALTAGTVFLSGIAEAIQLHGNPAAKMKIALVGLGVRGVSMFGRDVQRAYGEQIEFVGLCDINPGRLEVGKKYIGVECPTFTDFDAMLRSQKPDIVIVTTVDATHHLFIIKALEFGANVITEKPMTTDEVKCQAILDAERKSGKKVIVTFNYRYSPHRQRIYEILHSGEIGTVTSVDFHWYLDTSHGADYFRRWHGLREKGGTLLVHKSTHHFDLLNWWLDSDPEEVFAYGKLEFYGKNGPFRYTHCRTCPHKSNCDFHWDITKNSHLMALYVQNEQHDGYLRDGCVFREEIDIFDKMAVQIRYMNGVQVSYSLTTYSPYEGYRIAFNGTKGRLEAWIKESQPWDEPPQDDLRLTKNFGDSEIIVIPHGGGGHGGGDTRLKDKLFKDPTMADPYRQSAGTRDGAMSILVGIAARKSIDSGQPIKIKDLTDIELKARGRGA</sequence>
<dbReference type="PROSITE" id="PS51318">
    <property type="entry name" value="TAT"/>
    <property type="match status" value="1"/>
</dbReference>
<dbReference type="Gene3D" id="3.30.360.10">
    <property type="entry name" value="Dihydrodipicolinate Reductase, domain 2"/>
    <property type="match status" value="1"/>
</dbReference>
<dbReference type="InterPro" id="IPR036291">
    <property type="entry name" value="NAD(P)-bd_dom_sf"/>
</dbReference>
<evidence type="ECO:0000259" key="2">
    <source>
        <dbReference type="Pfam" id="PF02894"/>
    </source>
</evidence>
<dbReference type="SUPFAM" id="SSF51735">
    <property type="entry name" value="NAD(P)-binding Rossmann-fold domains"/>
    <property type="match status" value="1"/>
</dbReference>
<name>A0ABS9BWC2_9BACT</name>
<dbReference type="PANTHER" id="PTHR43377">
    <property type="entry name" value="BILIVERDIN REDUCTASE A"/>
    <property type="match status" value="1"/>
</dbReference>
<dbReference type="InterPro" id="IPR051450">
    <property type="entry name" value="Gfo/Idh/MocA_Oxidoreductases"/>
</dbReference>
<reference evidence="3 4" key="1">
    <citation type="submission" date="2022-01" db="EMBL/GenBank/DDBJ databases">
        <title>Mariniradius saccharolyticus sp. nov., isolated from sediment of a river.</title>
        <authorList>
            <person name="Liu H."/>
        </authorList>
    </citation>
    <scope>NUCLEOTIDE SEQUENCE [LARGE SCALE GENOMIC DNA]</scope>
    <source>
        <strain evidence="3 4">RY-2</strain>
    </source>
</reference>
<dbReference type="SUPFAM" id="SSF55347">
    <property type="entry name" value="Glyceraldehyde-3-phosphate dehydrogenase-like, C-terminal domain"/>
    <property type="match status" value="1"/>
</dbReference>
<evidence type="ECO:0000313" key="3">
    <source>
        <dbReference type="EMBL" id="MCF1751936.1"/>
    </source>
</evidence>
<accession>A0ABS9BWC2</accession>
<evidence type="ECO:0000259" key="1">
    <source>
        <dbReference type="Pfam" id="PF01408"/>
    </source>
</evidence>
<dbReference type="Proteomes" id="UP001201449">
    <property type="component" value="Unassembled WGS sequence"/>
</dbReference>
<keyword evidence="4" id="KW-1185">Reference proteome</keyword>
<feature type="domain" description="Gfo/Idh/MocA-like oxidoreductase N-terminal" evidence="1">
    <location>
        <begin position="46"/>
        <end position="168"/>
    </location>
</feature>
<dbReference type="Pfam" id="PF02894">
    <property type="entry name" value="GFO_IDH_MocA_C"/>
    <property type="match status" value="1"/>
</dbReference>
<dbReference type="InterPro" id="IPR000683">
    <property type="entry name" value="Gfo/Idh/MocA-like_OxRdtase_N"/>
</dbReference>
<protein>
    <submittedName>
        <fullName evidence="3">Gfo/Idh/MocA family oxidoreductase</fullName>
    </submittedName>
</protein>
<dbReference type="Pfam" id="PF01408">
    <property type="entry name" value="GFO_IDH_MocA"/>
    <property type="match status" value="1"/>
</dbReference>
<dbReference type="InterPro" id="IPR006311">
    <property type="entry name" value="TAT_signal"/>
</dbReference>
<dbReference type="InterPro" id="IPR004104">
    <property type="entry name" value="Gfo/Idh/MocA-like_OxRdtase_C"/>
</dbReference>
<feature type="domain" description="Gfo/Idh/MocA-like oxidoreductase C-terminal" evidence="2">
    <location>
        <begin position="183"/>
        <end position="443"/>
    </location>
</feature>
<dbReference type="PANTHER" id="PTHR43377:SF2">
    <property type="entry name" value="BINDING ROSSMANN FOLD OXIDOREDUCTASE, PUTATIVE (AFU_ORTHOLOGUE AFUA_4G00560)-RELATED"/>
    <property type="match status" value="1"/>
</dbReference>
<dbReference type="EMBL" id="JAKEVZ010000009">
    <property type="protein sequence ID" value="MCF1751936.1"/>
    <property type="molecule type" value="Genomic_DNA"/>
</dbReference>
<gene>
    <name evidence="3" type="ORF">L0U89_12750</name>
</gene>
<organism evidence="3 4">
    <name type="scientific">Mariniradius sediminis</name>
    <dbReference type="NCBI Taxonomy" id="2909237"/>
    <lineage>
        <taxon>Bacteria</taxon>
        <taxon>Pseudomonadati</taxon>
        <taxon>Bacteroidota</taxon>
        <taxon>Cytophagia</taxon>
        <taxon>Cytophagales</taxon>
        <taxon>Cyclobacteriaceae</taxon>
        <taxon>Mariniradius</taxon>
    </lineage>
</organism>
<dbReference type="RefSeq" id="WP_234861875.1">
    <property type="nucleotide sequence ID" value="NZ_JAKEVZ010000009.1"/>
</dbReference>
<comment type="caution">
    <text evidence="3">The sequence shown here is derived from an EMBL/GenBank/DDBJ whole genome shotgun (WGS) entry which is preliminary data.</text>
</comment>
<dbReference type="Gene3D" id="3.40.50.720">
    <property type="entry name" value="NAD(P)-binding Rossmann-like Domain"/>
    <property type="match status" value="1"/>
</dbReference>